<reference evidence="2" key="1">
    <citation type="journal article" date="2018" name="Cell">
        <title>Prospectively Isolated Tetraspanin+ Neoblasts Are Adult Pluripotent Stem Cells Underlying Planaria Regeneration.</title>
        <authorList>
            <person name="Zeng A."/>
            <person name="Li H."/>
            <person name="Guo L."/>
            <person name="Gao X."/>
            <person name="McKinney S."/>
            <person name="Wang Y."/>
            <person name="Yu Z."/>
            <person name="Park J."/>
            <person name="Semerad C."/>
            <person name="Ross E."/>
            <person name="Cheng L.C."/>
            <person name="Davies E."/>
            <person name="Lei K."/>
            <person name="Wang W."/>
            <person name="Perera A."/>
            <person name="Hall K."/>
            <person name="Peak A."/>
            <person name="Box A."/>
            <person name="Sanchez Alvarado A."/>
        </authorList>
    </citation>
    <scope>NUCLEOTIDE SEQUENCE</scope>
</reference>
<evidence type="ECO:0000313" key="2">
    <source>
        <dbReference type="EMBL" id="AWV63261.1"/>
    </source>
</evidence>
<accession>A0A2Z4ELZ5</accession>
<dbReference type="EMBL" id="MG551540">
    <property type="protein sequence ID" value="AWV63261.1"/>
    <property type="molecule type" value="mRNA"/>
</dbReference>
<feature type="region of interest" description="Disordered" evidence="1">
    <location>
        <begin position="94"/>
        <end position="119"/>
    </location>
</feature>
<protein>
    <submittedName>
        <fullName evidence="2">Tgs-1</fullName>
    </submittedName>
</protein>
<proteinExistence type="evidence at transcript level"/>
<evidence type="ECO:0000256" key="1">
    <source>
        <dbReference type="SAM" id="MobiDB-lite"/>
    </source>
</evidence>
<name>A0A2Z4ELZ5_SCHMD</name>
<sequence length="451" mass="51983">MEQIYFNDFLSSCGASSTPIMKIHRQNLGVDKDNNIPLTNKELVIQLLEAKEEWPMAFSRVTQNRLNELKLGFDEDFLLKQHEQRKPRRMSPMIINHNRNCGRNSNRDRSMSPSGAIKMKESKWERRSEIAMLLIDHILMKFEDLPLNFLKDQPIWKTQSKQLIDTLGKSIENKTKIEKIRESNLHIIGQSLRIILNKMGMLFPKVISEQILQLKFLRTRSGNAIVKDRSKIEAVQILLLHISTPNRILINKLLEMFRIISKIRKIQMSGEELGKILCQSFFEELNSESIKLCKDMIVLVEHLFLAPLGILSALKVSINTRTAPTNLIIDFPEKKLKLNKPISTPTKPNIKIFHKPTTPITKSISGVPIVSFFPNSKWNSQQESVILTAFNKINSPEQIKKPSVPMIFTPTLKNQTLKRKIIVKSLSPLKWNKKCIVPNLNEFKKRKLAAN</sequence>
<dbReference type="AlphaFoldDB" id="A0A2Z4ELZ5"/>
<organism evidence="2">
    <name type="scientific">Schmidtea mediterranea</name>
    <name type="common">Freshwater planarian flatworm</name>
    <dbReference type="NCBI Taxonomy" id="79327"/>
    <lineage>
        <taxon>Eukaryota</taxon>
        <taxon>Metazoa</taxon>
        <taxon>Spiralia</taxon>
        <taxon>Lophotrochozoa</taxon>
        <taxon>Platyhelminthes</taxon>
        <taxon>Rhabditophora</taxon>
        <taxon>Seriata</taxon>
        <taxon>Tricladida</taxon>
        <taxon>Continenticola</taxon>
        <taxon>Geoplanoidea</taxon>
        <taxon>Dugesiidae</taxon>
        <taxon>Schmidtea</taxon>
    </lineage>
</organism>